<evidence type="ECO:0000256" key="1">
    <source>
        <dbReference type="SAM" id="MobiDB-lite"/>
    </source>
</evidence>
<keyword evidence="2" id="KW-1133">Transmembrane helix</keyword>
<feature type="transmembrane region" description="Helical" evidence="2">
    <location>
        <begin position="25"/>
        <end position="47"/>
    </location>
</feature>
<gene>
    <name evidence="3" type="ORF">LCGC14_0535910</name>
</gene>
<organism evidence="3">
    <name type="scientific">marine sediment metagenome</name>
    <dbReference type="NCBI Taxonomy" id="412755"/>
    <lineage>
        <taxon>unclassified sequences</taxon>
        <taxon>metagenomes</taxon>
        <taxon>ecological metagenomes</taxon>
    </lineage>
</organism>
<feature type="region of interest" description="Disordered" evidence="1">
    <location>
        <begin position="1"/>
        <end position="20"/>
    </location>
</feature>
<keyword evidence="2" id="KW-0472">Membrane</keyword>
<feature type="compositionally biased region" description="Pro residues" evidence="1">
    <location>
        <begin position="1"/>
        <end position="16"/>
    </location>
</feature>
<dbReference type="AlphaFoldDB" id="A0A0F9SCN0"/>
<comment type="caution">
    <text evidence="3">The sequence shown here is derived from an EMBL/GenBank/DDBJ whole genome shotgun (WGS) entry which is preliminary data.</text>
</comment>
<reference evidence="3" key="1">
    <citation type="journal article" date="2015" name="Nature">
        <title>Complex archaea that bridge the gap between prokaryotes and eukaryotes.</title>
        <authorList>
            <person name="Spang A."/>
            <person name="Saw J.H."/>
            <person name="Jorgensen S.L."/>
            <person name="Zaremba-Niedzwiedzka K."/>
            <person name="Martijn J."/>
            <person name="Lind A.E."/>
            <person name="van Eijk R."/>
            <person name="Schleper C."/>
            <person name="Guy L."/>
            <person name="Ettema T.J."/>
        </authorList>
    </citation>
    <scope>NUCLEOTIDE SEQUENCE</scope>
</reference>
<proteinExistence type="predicted"/>
<evidence type="ECO:0000313" key="3">
    <source>
        <dbReference type="EMBL" id="KKN60052.1"/>
    </source>
</evidence>
<feature type="region of interest" description="Disordered" evidence="1">
    <location>
        <begin position="88"/>
        <end position="107"/>
    </location>
</feature>
<evidence type="ECO:0000256" key="2">
    <source>
        <dbReference type="SAM" id="Phobius"/>
    </source>
</evidence>
<dbReference type="EMBL" id="LAZR01000706">
    <property type="protein sequence ID" value="KKN60052.1"/>
    <property type="molecule type" value="Genomic_DNA"/>
</dbReference>
<protein>
    <submittedName>
        <fullName evidence="3">Uncharacterized protein</fullName>
    </submittedName>
</protein>
<name>A0A0F9SCN0_9ZZZZ</name>
<keyword evidence="2" id="KW-0812">Transmembrane</keyword>
<accession>A0A0F9SCN0</accession>
<sequence length="272" mass="29037">MNDSVTPPPTQGPPRAPGKASGAKLGMIIIASIIGGFAVVSFLPTILRLRGHHGGHISTMCQANLMGIGKAVALYMAENNDLSPIIKSNETVGGGANGPPTQANGTDDDYDTGQWETALGDQAMQNVWLLIKEELAMTRTFRCPADRNWEERATSSRYGWTSAYEYSYGMHWPYVLDAQGNPNPAPFSDALDGSMVIFADRSPGEPIGPNRRPSNHPKEGTGYLLFSGAYQWQDADDSACGIRGDEIYANAAGVAGGRPQSKTDTSISLSGR</sequence>